<evidence type="ECO:0000259" key="1">
    <source>
        <dbReference type="SMART" id="SM00563"/>
    </source>
</evidence>
<sequence>MQHSAIRQEPPPVSLWLQSGFRSFIRGYLRRHFHSIAVVDNDVWNFVFPEDQPLIFYCNHPSWWDPLLVHFFNETRFPKRQFYAPIDADALEQYQVFKKLGFYGVSLNSLRGASVFLEQSRAIISASNTVLWITPEGRFSDVRDRSAPFMPGLAHLCSGLDHGFVVPMSLEYAFWEERLPEVLCKMGAFIDVAKSGQMTKSEWQIRLTGELRKTQADLAALVISRDSKPFRNLLSGKKGSGPMYDTMRRIRALLAGKRLKASHGKQFE</sequence>
<feature type="domain" description="Phospholipid/glycerol acyltransferase" evidence="1">
    <location>
        <begin position="54"/>
        <end position="173"/>
    </location>
</feature>
<accession>A0A5C6DAJ2</accession>
<evidence type="ECO:0000313" key="3">
    <source>
        <dbReference type="Proteomes" id="UP000315471"/>
    </source>
</evidence>
<reference evidence="2 3" key="1">
    <citation type="submission" date="2019-02" db="EMBL/GenBank/DDBJ databases">
        <title>Deep-cultivation of Planctomycetes and their phenomic and genomic characterization uncovers novel biology.</title>
        <authorList>
            <person name="Wiegand S."/>
            <person name="Jogler M."/>
            <person name="Boedeker C."/>
            <person name="Pinto D."/>
            <person name="Vollmers J."/>
            <person name="Rivas-Marin E."/>
            <person name="Kohn T."/>
            <person name="Peeters S.H."/>
            <person name="Heuer A."/>
            <person name="Rast P."/>
            <person name="Oberbeckmann S."/>
            <person name="Bunk B."/>
            <person name="Jeske O."/>
            <person name="Meyerdierks A."/>
            <person name="Storesund J.E."/>
            <person name="Kallscheuer N."/>
            <person name="Luecker S."/>
            <person name="Lage O.M."/>
            <person name="Pohl T."/>
            <person name="Merkel B.J."/>
            <person name="Hornburger P."/>
            <person name="Mueller R.-W."/>
            <person name="Bruemmer F."/>
            <person name="Labrenz M."/>
            <person name="Spormann A.M."/>
            <person name="Op Den Camp H."/>
            <person name="Overmann J."/>
            <person name="Amann R."/>
            <person name="Jetten M.S.M."/>
            <person name="Mascher T."/>
            <person name="Medema M.H."/>
            <person name="Devos D.P."/>
            <person name="Kaster A.-K."/>
            <person name="Ovreas L."/>
            <person name="Rohde M."/>
            <person name="Galperin M.Y."/>
            <person name="Jogler C."/>
        </authorList>
    </citation>
    <scope>NUCLEOTIDE SEQUENCE [LARGE SCALE GENOMIC DNA]</scope>
    <source>
        <strain evidence="2 3">Q31b</strain>
    </source>
</reference>
<dbReference type="GO" id="GO:0016746">
    <property type="term" value="F:acyltransferase activity"/>
    <property type="evidence" value="ECO:0007669"/>
    <property type="project" value="InterPro"/>
</dbReference>
<dbReference type="Pfam" id="PF01553">
    <property type="entry name" value="Acyltransferase"/>
    <property type="match status" value="1"/>
</dbReference>
<dbReference type="Proteomes" id="UP000315471">
    <property type="component" value="Unassembled WGS sequence"/>
</dbReference>
<dbReference type="InterPro" id="IPR002123">
    <property type="entry name" value="Plipid/glycerol_acylTrfase"/>
</dbReference>
<dbReference type="CDD" id="cd06551">
    <property type="entry name" value="LPLAT"/>
    <property type="match status" value="1"/>
</dbReference>
<proteinExistence type="predicted"/>
<dbReference type="SMART" id="SM00563">
    <property type="entry name" value="PlsC"/>
    <property type="match status" value="1"/>
</dbReference>
<comment type="caution">
    <text evidence="2">The sequence shown here is derived from an EMBL/GenBank/DDBJ whole genome shotgun (WGS) entry which is preliminary data.</text>
</comment>
<evidence type="ECO:0000313" key="2">
    <source>
        <dbReference type="EMBL" id="TWU34173.1"/>
    </source>
</evidence>
<name>A0A5C6DAJ2_9BACT</name>
<dbReference type="SUPFAM" id="SSF69593">
    <property type="entry name" value="Glycerol-3-phosphate (1)-acyltransferase"/>
    <property type="match status" value="1"/>
</dbReference>
<organism evidence="2 3">
    <name type="scientific">Novipirellula aureliae</name>
    <dbReference type="NCBI Taxonomy" id="2527966"/>
    <lineage>
        <taxon>Bacteria</taxon>
        <taxon>Pseudomonadati</taxon>
        <taxon>Planctomycetota</taxon>
        <taxon>Planctomycetia</taxon>
        <taxon>Pirellulales</taxon>
        <taxon>Pirellulaceae</taxon>
        <taxon>Novipirellula</taxon>
    </lineage>
</organism>
<dbReference type="EMBL" id="SJPY01000012">
    <property type="protein sequence ID" value="TWU34173.1"/>
    <property type="molecule type" value="Genomic_DNA"/>
</dbReference>
<keyword evidence="3" id="KW-1185">Reference proteome</keyword>
<gene>
    <name evidence="2" type="ORF">Q31b_56440</name>
</gene>
<dbReference type="OrthoDB" id="152799at2"/>
<dbReference type="AlphaFoldDB" id="A0A5C6DAJ2"/>
<dbReference type="RefSeq" id="WP_146602704.1">
    <property type="nucleotide sequence ID" value="NZ_SJPY01000012.1"/>
</dbReference>
<protein>
    <recommendedName>
        <fullName evidence="1">Phospholipid/glycerol acyltransferase domain-containing protein</fullName>
    </recommendedName>
</protein>